<dbReference type="Pfam" id="PF13085">
    <property type="entry name" value="Fer2_3"/>
    <property type="match status" value="1"/>
</dbReference>
<feature type="non-terminal residue" evidence="2">
    <location>
        <position position="100"/>
    </location>
</feature>
<comment type="caution">
    <text evidence="2">The sequence shown here is derived from an EMBL/GenBank/DDBJ whole genome shotgun (WGS) entry which is preliminary data.</text>
</comment>
<dbReference type="InterPro" id="IPR025192">
    <property type="entry name" value="Succ_DH/fum_Rdtase_N"/>
</dbReference>
<protein>
    <recommendedName>
        <fullName evidence="1">Succinate dehydogenase/fumarate reductase N-terminal domain-containing protein</fullName>
    </recommendedName>
</protein>
<dbReference type="SUPFAM" id="SSF54292">
    <property type="entry name" value="2Fe-2S ferredoxin-like"/>
    <property type="match status" value="1"/>
</dbReference>
<proteinExistence type="predicted"/>
<dbReference type="InterPro" id="IPR012675">
    <property type="entry name" value="Beta-grasp_dom_sf"/>
</dbReference>
<dbReference type="Gene3D" id="3.10.20.30">
    <property type="match status" value="1"/>
</dbReference>
<organism evidence="2 3">
    <name type="scientific">Prorocentrum cordatum</name>
    <dbReference type="NCBI Taxonomy" id="2364126"/>
    <lineage>
        <taxon>Eukaryota</taxon>
        <taxon>Sar</taxon>
        <taxon>Alveolata</taxon>
        <taxon>Dinophyceae</taxon>
        <taxon>Prorocentrales</taxon>
        <taxon>Prorocentraceae</taxon>
        <taxon>Prorocentrum</taxon>
    </lineage>
</organism>
<keyword evidence="3" id="KW-1185">Reference proteome</keyword>
<dbReference type="InterPro" id="IPR036010">
    <property type="entry name" value="2Fe-2S_ferredoxin-like_sf"/>
</dbReference>
<dbReference type="EMBL" id="CAUYUJ010010964">
    <property type="protein sequence ID" value="CAK0830619.1"/>
    <property type="molecule type" value="Genomic_DNA"/>
</dbReference>
<evidence type="ECO:0000313" key="3">
    <source>
        <dbReference type="Proteomes" id="UP001189429"/>
    </source>
</evidence>
<accession>A0ABN9SEY3</accession>
<feature type="non-terminal residue" evidence="2">
    <location>
        <position position="1"/>
    </location>
</feature>
<dbReference type="Proteomes" id="UP001189429">
    <property type="component" value="Unassembled WGS sequence"/>
</dbReference>
<evidence type="ECO:0000313" key="2">
    <source>
        <dbReference type="EMBL" id="CAK0830619.1"/>
    </source>
</evidence>
<name>A0ABN9SEY3_9DINO</name>
<gene>
    <name evidence="2" type="ORF">PCOR1329_LOCUS29208</name>
</gene>
<reference evidence="2" key="1">
    <citation type="submission" date="2023-10" db="EMBL/GenBank/DDBJ databases">
        <authorList>
            <person name="Chen Y."/>
            <person name="Shah S."/>
            <person name="Dougan E. K."/>
            <person name="Thang M."/>
            <person name="Chan C."/>
        </authorList>
    </citation>
    <scope>NUCLEOTIDE SEQUENCE [LARGE SCALE GENOMIC DNA]</scope>
</reference>
<sequence length="100" mass="11147">SEVAKQADVFIRYKCRKGECKTCAVNIDGKWVSACQQRIEPQAPGEHFAVRVRPVSEKEKRKEKVAFFSAESVSDGFWNNAWGMFGLVTEGAKSGDDFAV</sequence>
<feature type="domain" description="Succinate dehydogenase/fumarate reductase N-terminal" evidence="1">
    <location>
        <begin position="9"/>
        <end position="59"/>
    </location>
</feature>
<evidence type="ECO:0000259" key="1">
    <source>
        <dbReference type="Pfam" id="PF13085"/>
    </source>
</evidence>